<feature type="transmembrane region" description="Helical" evidence="1">
    <location>
        <begin position="189"/>
        <end position="214"/>
    </location>
</feature>
<dbReference type="CTD" id="186691"/>
<reference evidence="2 3" key="1">
    <citation type="journal article" date="1998" name="Science">
        <title>Genome sequence of the nematode C. elegans: a platform for investigating biology.</title>
        <authorList>
            <consortium name="The C. elegans sequencing consortium"/>
            <person name="Sulson J.E."/>
            <person name="Waterston R."/>
        </authorList>
    </citation>
    <scope>NUCLEOTIDE SEQUENCE [LARGE SCALE GENOMIC DNA]</scope>
    <source>
        <strain evidence="2 3">Bristol N2</strain>
    </source>
</reference>
<keyword evidence="2" id="KW-0675">Receptor</keyword>
<dbReference type="Proteomes" id="UP000001940">
    <property type="component" value="Chromosome V"/>
</dbReference>
<evidence type="ECO:0000313" key="2">
    <source>
        <dbReference type="EMBL" id="CCD67270.1"/>
    </source>
</evidence>
<dbReference type="OrthoDB" id="5898352at2759"/>
<keyword evidence="1" id="KW-0472">Membrane</keyword>
<feature type="transmembrane region" description="Helical" evidence="1">
    <location>
        <begin position="133"/>
        <end position="151"/>
    </location>
</feature>
<dbReference type="WormBase" id="H05B21.2">
    <property type="protein sequence ID" value="CE17952"/>
    <property type="gene ID" value="WBGene00005454"/>
    <property type="gene designation" value="srh-248"/>
</dbReference>
<keyword evidence="1" id="KW-0812">Transmembrane</keyword>
<dbReference type="InParanoid" id="O61969"/>
<name>O61969_CAEEL</name>
<dbReference type="PANTHER" id="PTHR22941">
    <property type="entry name" value="SERPENTINE RECEPTOR"/>
    <property type="match status" value="1"/>
</dbReference>
<feature type="transmembrane region" description="Helical" evidence="1">
    <location>
        <begin position="273"/>
        <end position="293"/>
    </location>
</feature>
<sequence>MNCYNANSYYASPEFLIRVSNVITFFEVPLCIFGAYCILFKTPEKMKSVKWLMMNLHFWSFLSDLTICCFGIPFLHLPHNAGYGLGLIDAPGLMIYCGITFMGAFGVTILAIYENRYYIVFAQNSIWKQLRRIFMPLMWILVPFYFLPPFFQIPDQESARIHIQKEIPCLNLTLVNNRNLFVLSLNSNLVGYCAIMETVVIVSPIILFFFLTLYQFFKIRDSMKFSSKSYQLQKSFLIAITLQSLLSFVFILVPVTIVLYGFVFWYYNQVLNNFMSIMFSLFGLETCVVMILVHRPYREYALSLLLFFRKRTVKKVDCISVVMIH</sequence>
<dbReference type="PIR" id="T33297">
    <property type="entry name" value="T33297"/>
</dbReference>
<evidence type="ECO:0000313" key="3">
    <source>
        <dbReference type="Proteomes" id="UP000001940"/>
    </source>
</evidence>
<dbReference type="GeneID" id="186691"/>
<dbReference type="KEGG" id="cel:CELE_H05B21.2"/>
<proteinExistence type="predicted"/>
<dbReference type="AGR" id="WB:WBGene00005454"/>
<dbReference type="PANTHER" id="PTHR22941:SF20">
    <property type="entry name" value="SERPENTINE RECEPTOR, CLASS H"/>
    <property type="match status" value="1"/>
</dbReference>
<dbReference type="SMR" id="O61969"/>
<dbReference type="UCSC" id="H05B21.2">
    <property type="organism name" value="c. elegans"/>
</dbReference>
<keyword evidence="3" id="KW-1185">Reference proteome</keyword>
<gene>
    <name evidence="2 4" type="primary">srh-248</name>
    <name evidence="2" type="ORF">CELE_H05B21.2</name>
    <name evidence="4" type="ORF">H05B21.2</name>
</gene>
<dbReference type="PaxDb" id="6239-H05B21.2"/>
<dbReference type="HOGENOM" id="CLU_042960_1_1_1"/>
<protein>
    <submittedName>
        <fullName evidence="2">Serpentine Receptor, class H</fullName>
    </submittedName>
</protein>
<evidence type="ECO:0000313" key="4">
    <source>
        <dbReference type="WormBase" id="H05B21.2"/>
    </source>
</evidence>
<feature type="transmembrane region" description="Helical" evidence="1">
    <location>
        <begin position="93"/>
        <end position="113"/>
    </location>
</feature>
<evidence type="ECO:0000256" key="1">
    <source>
        <dbReference type="SAM" id="Phobius"/>
    </source>
</evidence>
<feature type="transmembrane region" description="Helical" evidence="1">
    <location>
        <begin position="51"/>
        <end position="73"/>
    </location>
</feature>
<dbReference type="InterPro" id="IPR053220">
    <property type="entry name" value="Nematode_rcpt-like_serp_H"/>
</dbReference>
<feature type="transmembrane region" description="Helical" evidence="1">
    <location>
        <begin position="15"/>
        <end position="39"/>
    </location>
</feature>
<dbReference type="Pfam" id="PF10318">
    <property type="entry name" value="7TM_GPCR_Srh"/>
    <property type="match status" value="1"/>
</dbReference>
<organism evidence="2 3">
    <name type="scientific">Caenorhabditis elegans</name>
    <dbReference type="NCBI Taxonomy" id="6239"/>
    <lineage>
        <taxon>Eukaryota</taxon>
        <taxon>Metazoa</taxon>
        <taxon>Ecdysozoa</taxon>
        <taxon>Nematoda</taxon>
        <taxon>Chromadorea</taxon>
        <taxon>Rhabditida</taxon>
        <taxon>Rhabditina</taxon>
        <taxon>Rhabditomorpha</taxon>
        <taxon>Rhabditoidea</taxon>
        <taxon>Rhabditidae</taxon>
        <taxon>Peloderinae</taxon>
        <taxon>Caenorhabditis</taxon>
    </lineage>
</organism>
<dbReference type="EMBL" id="BX284605">
    <property type="protein sequence ID" value="CCD67270.1"/>
    <property type="molecule type" value="Genomic_DNA"/>
</dbReference>
<feature type="transmembrane region" description="Helical" evidence="1">
    <location>
        <begin position="235"/>
        <end position="267"/>
    </location>
</feature>
<dbReference type="AlphaFoldDB" id="O61969"/>
<dbReference type="InterPro" id="IPR019422">
    <property type="entry name" value="7TM_GPCR_serpentine_rcpt_Srh"/>
</dbReference>
<dbReference type="eggNOG" id="ENOG502QYQ5">
    <property type="taxonomic scope" value="Eukaryota"/>
</dbReference>
<accession>O61969</accession>
<dbReference type="RefSeq" id="NP_503803.1">
    <property type="nucleotide sequence ID" value="NM_071402.1"/>
</dbReference>
<keyword evidence="1" id="KW-1133">Transmembrane helix</keyword>
<dbReference type="PhylomeDB" id="O61969"/>